<protein>
    <submittedName>
        <fullName evidence="1">Uncharacterized protein</fullName>
    </submittedName>
</protein>
<proteinExistence type="predicted"/>
<keyword evidence="2" id="KW-1185">Reference proteome</keyword>
<organism evidence="1 2">
    <name type="scientific">Rhynchophorus ferrugineus</name>
    <name type="common">Red palm weevil</name>
    <name type="synonym">Curculio ferrugineus</name>
    <dbReference type="NCBI Taxonomy" id="354439"/>
    <lineage>
        <taxon>Eukaryota</taxon>
        <taxon>Metazoa</taxon>
        <taxon>Ecdysozoa</taxon>
        <taxon>Arthropoda</taxon>
        <taxon>Hexapoda</taxon>
        <taxon>Insecta</taxon>
        <taxon>Pterygota</taxon>
        <taxon>Neoptera</taxon>
        <taxon>Endopterygota</taxon>
        <taxon>Coleoptera</taxon>
        <taxon>Polyphaga</taxon>
        <taxon>Cucujiformia</taxon>
        <taxon>Curculionidae</taxon>
        <taxon>Dryophthorinae</taxon>
        <taxon>Rhynchophorus</taxon>
    </lineage>
</organism>
<reference evidence="1" key="1">
    <citation type="submission" date="2020-08" db="EMBL/GenBank/DDBJ databases">
        <title>Genome sequencing and assembly of the red palm weevil Rhynchophorus ferrugineus.</title>
        <authorList>
            <person name="Dias G.B."/>
            <person name="Bergman C.M."/>
            <person name="Manee M."/>
        </authorList>
    </citation>
    <scope>NUCLEOTIDE SEQUENCE</scope>
    <source>
        <strain evidence="1">AA-2017</strain>
        <tissue evidence="1">Whole larva</tissue>
    </source>
</reference>
<dbReference type="EMBL" id="JAACXV010000326">
    <property type="protein sequence ID" value="KAF7280011.1"/>
    <property type="molecule type" value="Genomic_DNA"/>
</dbReference>
<evidence type="ECO:0000313" key="1">
    <source>
        <dbReference type="EMBL" id="KAF7280011.1"/>
    </source>
</evidence>
<dbReference type="AlphaFoldDB" id="A0A834IIM0"/>
<comment type="caution">
    <text evidence="1">The sequence shown here is derived from an EMBL/GenBank/DDBJ whole genome shotgun (WGS) entry which is preliminary data.</text>
</comment>
<evidence type="ECO:0000313" key="2">
    <source>
        <dbReference type="Proteomes" id="UP000625711"/>
    </source>
</evidence>
<name>A0A834IIM0_RHYFE</name>
<accession>A0A834IIM0</accession>
<sequence length="79" mass="9284">MSNEDTRRAGNPFVDRLEIIRSGLVLVGCQTDRRYCRRRLQDSLFPLIQTIDYLWKEGAYRRLCGRQNMSECLRLIGSC</sequence>
<dbReference type="Proteomes" id="UP000625711">
    <property type="component" value="Unassembled WGS sequence"/>
</dbReference>
<gene>
    <name evidence="1" type="ORF">GWI33_006484</name>
</gene>